<reference evidence="3" key="1">
    <citation type="submission" date="2022-10" db="EMBL/GenBank/DDBJ databases">
        <title>Culturing micro-colonial fungi from biological soil crusts in the Mojave desert and describing Neophaeococcomyces mojavensis, and introducing the new genera and species Taxawa tesnikishii.</title>
        <authorList>
            <person name="Kurbessoian T."/>
            <person name="Stajich J.E."/>
        </authorList>
    </citation>
    <scope>NUCLEOTIDE SEQUENCE</scope>
    <source>
        <strain evidence="3">TK_41</strain>
    </source>
</reference>
<gene>
    <name evidence="3" type="ORF">H2200_005607</name>
</gene>
<dbReference type="CDD" id="cd06558">
    <property type="entry name" value="crotonase-like"/>
    <property type="match status" value="1"/>
</dbReference>
<comment type="caution">
    <text evidence="3">The sequence shown here is derived from an EMBL/GenBank/DDBJ whole genome shotgun (WGS) entry which is preliminary data.</text>
</comment>
<name>A0AA39CJS6_9EURO</name>
<dbReference type="Gene3D" id="3.90.226.10">
    <property type="entry name" value="2-enoyl-CoA Hydratase, Chain A, domain 1"/>
    <property type="match status" value="2"/>
</dbReference>
<dbReference type="PANTHER" id="PTHR43459">
    <property type="entry name" value="ENOYL-COA HYDRATASE"/>
    <property type="match status" value="1"/>
</dbReference>
<protein>
    <submittedName>
        <fullName evidence="3">Uncharacterized protein</fullName>
    </submittedName>
</protein>
<feature type="region of interest" description="Disordered" evidence="2">
    <location>
        <begin position="226"/>
        <end position="250"/>
    </location>
</feature>
<sequence>MSQQSVVSTQISSSIIKLVLNRPRSLNAINAALLEELVNKLKQIAEDPEVRIIILEGEGPRSFCAGEDLKETLAPETGSFDELQSAFHKLQDITRYTSNSDKLVITTVQGYAVGGGAEIALAADFVIGGPNAKFKFPEYSSKRMKLFGLLTELVEDPKQRALKLALELEKLPAKAARHSKTSLETATFPSMEDVLSDEVRVANICFAQDDAAQAFQNFRERKMPQVNGIKSQRATNGESTLPSTGLKEGDLPKDLNSALKAALEHFPDRIFIRFAGRDTSFREFE</sequence>
<dbReference type="PROSITE" id="PS00166">
    <property type="entry name" value="ENOYL_COA_HYDRATASE"/>
    <property type="match status" value="1"/>
</dbReference>
<dbReference type="InterPro" id="IPR018376">
    <property type="entry name" value="Enoyl-CoA_hyd/isom_CS"/>
</dbReference>
<dbReference type="PANTHER" id="PTHR43459:SF1">
    <property type="entry name" value="EG:BACN32G11.4 PROTEIN"/>
    <property type="match status" value="1"/>
</dbReference>
<proteinExistence type="inferred from homology"/>
<keyword evidence="4" id="KW-1185">Reference proteome</keyword>
<dbReference type="EMBL" id="JAPDRK010000007">
    <property type="protein sequence ID" value="KAJ9610830.1"/>
    <property type="molecule type" value="Genomic_DNA"/>
</dbReference>
<evidence type="ECO:0000256" key="2">
    <source>
        <dbReference type="SAM" id="MobiDB-lite"/>
    </source>
</evidence>
<dbReference type="AlphaFoldDB" id="A0AA39CJS6"/>
<dbReference type="InterPro" id="IPR029045">
    <property type="entry name" value="ClpP/crotonase-like_dom_sf"/>
</dbReference>
<comment type="similarity">
    <text evidence="1">Belongs to the enoyl-CoA hydratase/isomerase family.</text>
</comment>
<dbReference type="GO" id="GO:0003824">
    <property type="term" value="F:catalytic activity"/>
    <property type="evidence" value="ECO:0007669"/>
    <property type="project" value="InterPro"/>
</dbReference>
<evidence type="ECO:0000313" key="4">
    <source>
        <dbReference type="Proteomes" id="UP001172673"/>
    </source>
</evidence>
<evidence type="ECO:0000313" key="3">
    <source>
        <dbReference type="EMBL" id="KAJ9610830.1"/>
    </source>
</evidence>
<organism evidence="3 4">
    <name type="scientific">Cladophialophora chaetospira</name>
    <dbReference type="NCBI Taxonomy" id="386627"/>
    <lineage>
        <taxon>Eukaryota</taxon>
        <taxon>Fungi</taxon>
        <taxon>Dikarya</taxon>
        <taxon>Ascomycota</taxon>
        <taxon>Pezizomycotina</taxon>
        <taxon>Eurotiomycetes</taxon>
        <taxon>Chaetothyriomycetidae</taxon>
        <taxon>Chaetothyriales</taxon>
        <taxon>Herpotrichiellaceae</taxon>
        <taxon>Cladophialophora</taxon>
    </lineage>
</organism>
<dbReference type="Proteomes" id="UP001172673">
    <property type="component" value="Unassembled WGS sequence"/>
</dbReference>
<feature type="compositionally biased region" description="Polar residues" evidence="2">
    <location>
        <begin position="228"/>
        <end position="243"/>
    </location>
</feature>
<dbReference type="InterPro" id="IPR001753">
    <property type="entry name" value="Enoyl-CoA_hydra/iso"/>
</dbReference>
<accession>A0AA39CJS6</accession>
<dbReference type="SUPFAM" id="SSF52096">
    <property type="entry name" value="ClpP/crotonase"/>
    <property type="match status" value="1"/>
</dbReference>
<evidence type="ECO:0000256" key="1">
    <source>
        <dbReference type="RuleBase" id="RU003707"/>
    </source>
</evidence>
<dbReference type="Pfam" id="PF00378">
    <property type="entry name" value="ECH_1"/>
    <property type="match status" value="1"/>
</dbReference>